<proteinExistence type="predicted"/>
<feature type="region of interest" description="Disordered" evidence="1">
    <location>
        <begin position="1"/>
        <end position="20"/>
    </location>
</feature>
<gene>
    <name evidence="3" type="ORF">DPPLL_31610</name>
</gene>
<accession>A0ABM7WCW8</accession>
<dbReference type="Pfam" id="PF00899">
    <property type="entry name" value="ThiF"/>
    <property type="match status" value="1"/>
</dbReference>
<evidence type="ECO:0000259" key="2">
    <source>
        <dbReference type="Pfam" id="PF00899"/>
    </source>
</evidence>
<dbReference type="InterPro" id="IPR035985">
    <property type="entry name" value="Ubiquitin-activating_enz"/>
</dbReference>
<reference evidence="3 4" key="1">
    <citation type="submission" date="2022-01" db="EMBL/GenBank/DDBJ databases">
        <title>Desulfofustis limnae sp. nov., a novel mesophilic sulfate-reducing bacterium isolated from marsh soil.</title>
        <authorList>
            <person name="Watanabe M."/>
            <person name="Takahashi A."/>
            <person name="Kojima H."/>
            <person name="Fukui M."/>
        </authorList>
    </citation>
    <scope>NUCLEOTIDE SEQUENCE [LARGE SCALE GENOMIC DNA]</scope>
    <source>
        <strain evidence="3 4">PPLL</strain>
    </source>
</reference>
<evidence type="ECO:0000313" key="3">
    <source>
        <dbReference type="EMBL" id="BDD88796.1"/>
    </source>
</evidence>
<dbReference type="InterPro" id="IPR045886">
    <property type="entry name" value="ThiF/MoeB/HesA"/>
</dbReference>
<feature type="compositionally biased region" description="Basic and acidic residues" evidence="1">
    <location>
        <begin position="1"/>
        <end position="13"/>
    </location>
</feature>
<dbReference type="PANTHER" id="PTHR43267">
    <property type="entry name" value="TRNA THREONYLCARBAMOYLADENOSINE DEHYDRATASE"/>
    <property type="match status" value="1"/>
</dbReference>
<dbReference type="Proteomes" id="UP000830055">
    <property type="component" value="Chromosome"/>
</dbReference>
<organism evidence="3 4">
    <name type="scientific">Desulfofustis limnaeus</name>
    <dbReference type="NCBI Taxonomy" id="2740163"/>
    <lineage>
        <taxon>Bacteria</taxon>
        <taxon>Pseudomonadati</taxon>
        <taxon>Thermodesulfobacteriota</taxon>
        <taxon>Desulfobulbia</taxon>
        <taxon>Desulfobulbales</taxon>
        <taxon>Desulfocapsaceae</taxon>
        <taxon>Desulfofustis</taxon>
    </lineage>
</organism>
<dbReference type="Gene3D" id="3.40.50.720">
    <property type="entry name" value="NAD(P)-binding Rossmann-like Domain"/>
    <property type="match status" value="1"/>
</dbReference>
<dbReference type="SUPFAM" id="SSF69572">
    <property type="entry name" value="Activating enzymes of the ubiquitin-like proteins"/>
    <property type="match status" value="1"/>
</dbReference>
<dbReference type="InterPro" id="IPR000594">
    <property type="entry name" value="ThiF_NAD_FAD-bd"/>
</dbReference>
<keyword evidence="4" id="KW-1185">Reference proteome</keyword>
<sequence length="286" mass="30108">MKEGLDQAVREAARPASRGDGSGYLSLSFAEQRGLARTYRVSQWQVQVVALEADVIPEVYARNQTSLSCRDQLRLLRAHVAIVGLGGLGGTVCEILARIGIGRLTLIDGDRFVDSNLNRQLLSSASSLGKSKAKTAARRVGSINPAVRKRAVAAFLDNDNGCSLVAGATLAVDALDSIAARFSLQRSCRTLGIPLVSAAIAGSSGQATVIFPEDHGFDVIYGDSQKTVSGAEATLGTLPFTAVSLAAIECAEAVAMVIGRPSTLRNRLLFVDLSDHGRHAVDLPLP</sequence>
<dbReference type="EMBL" id="AP025516">
    <property type="protein sequence ID" value="BDD88796.1"/>
    <property type="molecule type" value="Genomic_DNA"/>
</dbReference>
<evidence type="ECO:0000256" key="1">
    <source>
        <dbReference type="SAM" id="MobiDB-lite"/>
    </source>
</evidence>
<feature type="domain" description="THIF-type NAD/FAD binding fold" evidence="2">
    <location>
        <begin position="62"/>
        <end position="277"/>
    </location>
</feature>
<protein>
    <submittedName>
        <fullName evidence="3">Thiamine biosynthesis protein ThiF</fullName>
    </submittedName>
</protein>
<name>A0ABM7WCW8_9BACT</name>
<dbReference type="PANTHER" id="PTHR43267:SF1">
    <property type="entry name" value="TRNA THREONYLCARBAMOYLADENOSINE DEHYDRATASE"/>
    <property type="match status" value="1"/>
</dbReference>
<evidence type="ECO:0000313" key="4">
    <source>
        <dbReference type="Proteomes" id="UP000830055"/>
    </source>
</evidence>
<dbReference type="RefSeq" id="WP_284152131.1">
    <property type="nucleotide sequence ID" value="NZ_AP025516.1"/>
</dbReference>